<dbReference type="Gene3D" id="3.90.550.10">
    <property type="entry name" value="Spore Coat Polysaccharide Biosynthesis Protein SpsA, Chain A"/>
    <property type="match status" value="1"/>
</dbReference>
<dbReference type="CDD" id="cd04179">
    <property type="entry name" value="DPM_DPG-synthase_like"/>
    <property type="match status" value="1"/>
</dbReference>
<dbReference type="AlphaFoldDB" id="A0A326U2S6"/>
<dbReference type="PANTHER" id="PTHR48090">
    <property type="entry name" value="UNDECAPRENYL-PHOSPHATE 4-DEOXY-4-FORMAMIDO-L-ARABINOSE TRANSFERASE-RELATED"/>
    <property type="match status" value="1"/>
</dbReference>
<dbReference type="PANTHER" id="PTHR48090:SF7">
    <property type="entry name" value="RFBJ PROTEIN"/>
    <property type="match status" value="1"/>
</dbReference>
<dbReference type="Pfam" id="PF00535">
    <property type="entry name" value="Glycos_transf_2"/>
    <property type="match status" value="1"/>
</dbReference>
<dbReference type="GO" id="GO:0016740">
    <property type="term" value="F:transferase activity"/>
    <property type="evidence" value="ECO:0007669"/>
    <property type="project" value="UniProtKB-KW"/>
</dbReference>
<evidence type="ECO:0000313" key="2">
    <source>
        <dbReference type="EMBL" id="PZW22946.1"/>
    </source>
</evidence>
<dbReference type="InterPro" id="IPR029044">
    <property type="entry name" value="Nucleotide-diphossugar_trans"/>
</dbReference>
<gene>
    <name evidence="2" type="ORF">EI42_05158</name>
</gene>
<keyword evidence="2" id="KW-0808">Transferase</keyword>
<comment type="caution">
    <text evidence="2">The sequence shown here is derived from an EMBL/GenBank/DDBJ whole genome shotgun (WGS) entry which is preliminary data.</text>
</comment>
<reference evidence="2 3" key="1">
    <citation type="submission" date="2018-06" db="EMBL/GenBank/DDBJ databases">
        <title>Genomic Encyclopedia of Archaeal and Bacterial Type Strains, Phase II (KMG-II): from individual species to whole genera.</title>
        <authorList>
            <person name="Goeker M."/>
        </authorList>
    </citation>
    <scope>NUCLEOTIDE SEQUENCE [LARGE SCALE GENOMIC DNA]</scope>
    <source>
        <strain evidence="2 3">ATCC BAA-1881</strain>
    </source>
</reference>
<keyword evidence="3" id="KW-1185">Reference proteome</keyword>
<evidence type="ECO:0000313" key="3">
    <source>
        <dbReference type="Proteomes" id="UP000248806"/>
    </source>
</evidence>
<proteinExistence type="predicted"/>
<accession>A0A326U2S6</accession>
<feature type="domain" description="Glycosyltransferase 2-like" evidence="1">
    <location>
        <begin position="38"/>
        <end position="194"/>
    </location>
</feature>
<dbReference type="EMBL" id="QKUF01000028">
    <property type="protein sequence ID" value="PZW22946.1"/>
    <property type="molecule type" value="Genomic_DNA"/>
</dbReference>
<dbReference type="OrthoDB" id="9802649at2"/>
<evidence type="ECO:0000259" key="1">
    <source>
        <dbReference type="Pfam" id="PF00535"/>
    </source>
</evidence>
<dbReference type="Proteomes" id="UP000248806">
    <property type="component" value="Unassembled WGS sequence"/>
</dbReference>
<dbReference type="InterPro" id="IPR001173">
    <property type="entry name" value="Glyco_trans_2-like"/>
</dbReference>
<name>A0A326U2S6_THEHA</name>
<dbReference type="SUPFAM" id="SSF53448">
    <property type="entry name" value="Nucleotide-diphospho-sugar transferases"/>
    <property type="match status" value="1"/>
</dbReference>
<protein>
    <submittedName>
        <fullName evidence="2">Glycosyl transferase family 2</fullName>
    </submittedName>
</protein>
<dbReference type="InterPro" id="IPR050256">
    <property type="entry name" value="Glycosyltransferase_2"/>
</dbReference>
<sequence length="279" mass="31108">MEPARRAQRALNVWLHGSGKVIQKVKIRPGRTQKPRVSVIIPAMNEEQNLPCILPLLPSIVDEVILVDGHSTDNTIQVARQLLPSIQIVTQAGRGKGEALRTGFAVSRGDIIIMLDADGSADPTEIPRFVSALMEGYDCVKGSRFKPGGGSFDITPLRRLGNAIFCHIVNLLFGTNISDLCYGYVAFWRSCLDQIQLDSEGFEVETQLYLRMLKAHLGIAEIPSIENLRIYGRSNLHTIRDGWRVLSTIVHEWRQGKTVHTEPLKTLPTQLHTKEKISV</sequence>
<organism evidence="2 3">
    <name type="scientific">Thermosporothrix hazakensis</name>
    <dbReference type="NCBI Taxonomy" id="644383"/>
    <lineage>
        <taxon>Bacteria</taxon>
        <taxon>Bacillati</taxon>
        <taxon>Chloroflexota</taxon>
        <taxon>Ktedonobacteria</taxon>
        <taxon>Ktedonobacterales</taxon>
        <taxon>Thermosporotrichaceae</taxon>
        <taxon>Thermosporothrix</taxon>
    </lineage>
</organism>